<evidence type="ECO:0000313" key="3">
    <source>
        <dbReference type="EMBL" id="GEU37698.1"/>
    </source>
</evidence>
<feature type="domain" description="Reverse transcriptase" evidence="2">
    <location>
        <begin position="893"/>
        <end position="967"/>
    </location>
</feature>
<dbReference type="SUPFAM" id="SSF56672">
    <property type="entry name" value="DNA/RNA polymerases"/>
    <property type="match status" value="1"/>
</dbReference>
<gene>
    <name evidence="3" type="ORF">Tci_009676</name>
</gene>
<protein>
    <submittedName>
        <fullName evidence="3">Reverse transcriptase domain-containing protein</fullName>
    </submittedName>
</protein>
<dbReference type="PANTHER" id="PTHR33223:SF11">
    <property type="entry name" value="ELEMENT PROTEIN, PUTATIVE-RELATED"/>
    <property type="match status" value="1"/>
</dbReference>
<reference evidence="3" key="1">
    <citation type="journal article" date="2019" name="Sci. Rep.">
        <title>Draft genome of Tanacetum cinerariifolium, the natural source of mosquito coil.</title>
        <authorList>
            <person name="Yamashiro T."/>
            <person name="Shiraishi A."/>
            <person name="Satake H."/>
            <person name="Nakayama K."/>
        </authorList>
    </citation>
    <scope>NUCLEOTIDE SEQUENCE</scope>
</reference>
<keyword evidence="3" id="KW-0548">Nucleotidyltransferase</keyword>
<dbReference type="InterPro" id="IPR043502">
    <property type="entry name" value="DNA/RNA_pol_sf"/>
</dbReference>
<dbReference type="Gene3D" id="3.30.70.270">
    <property type="match status" value="2"/>
</dbReference>
<evidence type="ECO:0000259" key="2">
    <source>
        <dbReference type="Pfam" id="PF00078"/>
    </source>
</evidence>
<keyword evidence="3" id="KW-0808">Transferase</keyword>
<comment type="caution">
    <text evidence="3">The sequence shown here is derived from an EMBL/GenBank/DDBJ whole genome shotgun (WGS) entry which is preliminary data.</text>
</comment>
<dbReference type="Pfam" id="PF00078">
    <property type="entry name" value="RVT_1"/>
    <property type="match status" value="1"/>
</dbReference>
<sequence length="1060" mass="121091">MSSSQDSRGYVFHATSPPDTKLRLAQRLQFLSVKNSIPLQQLRNKGDPIRLDFKLEDTEVQDHGIAKGKEVMDEDLRKPFKEAQRTQLTRRIIEFAGPEYKMPTNIKLYDGTTNPEDHMSRFASAANLGEWPMPERCRMFQQILDESARGWFEQLPHDSINEWAYLNEAFIARWTVETGFIMGVPEVMKISSFMDSVKSHELAKRFSNKVPTTVNEVMERLDDFVRSEEACINTELPKGKVSETHRKKSLSFNRRDNRSFRNTHPGESRRNEYRSNYRERNAYPANIIRDDRAPYPLRGENITTGLLQSGNTGRYCDYHQEKFHYTNECIQLRKQLEMALEPGKLNHLVKDVRQRGRGSHGRDAPQPAQVINLISVNSVKDKKPKVREMTETWMNILISFPTISSKDIFEEPLIVKAEVEGYLVRPVYVDKGSSVEVMFEHCFENLDSRIKARLKETRTDLRTFMKFIVVRAPSPYNVGRSGLKTLRAIPSTIQSMMKFPTLKGVATLVTQTVIIIECRRLEKKQIIEEESSEWEKEVAITKEVLINPSFPDQRKRRTFSTEKSGVVTNEVAKWVKAGIVRLVRYPGPLKDGSSTDQLGEVKSCTIIATIYDFGVTDSKVDAADSTGHTTAERNSERTTGYDKVQKNDLWLLSMFDARHQNGYSNVAWVIVKWMKRKRAGTQKESKICGGQFILMLARKCRVLTEDVVRRLSALNYCRDLDTTTFRDLVDSNGKLIPEDPQPGVPRVSIPRPPRASMQDLYNRMGRMEIHQEAIEHMEVKCVAYFLKCGVLFGKQGKSAAALRKNRRFQLTCFNGMADNRSFGLVQSRYRAGSGPYIGAPNLFLLITYSSSSSLSLSAVLKTSNLAARKILHITTVSMFNGISLHCQSFPSLLSWATYKRLVDSTFQHQIGRNLEAYVDDIVTKSKDEKMLLADIAETFDNLKKINMKLNPKKCSFGVEEGKFLGYMVISKGIKANPKNTKALADIQSPRMLKEMQSLSGKLAALICFLAKSVERSLLFFSTMKNITKENKHEYRWTKEAEESFQQIKKLIMDLPSLTLP</sequence>
<evidence type="ECO:0000256" key="1">
    <source>
        <dbReference type="SAM" id="MobiDB-lite"/>
    </source>
</evidence>
<proteinExistence type="predicted"/>
<name>A0A6L2JKY3_TANCI</name>
<dbReference type="AlphaFoldDB" id="A0A6L2JKY3"/>
<dbReference type="EMBL" id="BKCJ010000961">
    <property type="protein sequence ID" value="GEU37698.1"/>
    <property type="molecule type" value="Genomic_DNA"/>
</dbReference>
<dbReference type="PANTHER" id="PTHR33223">
    <property type="entry name" value="CCHC-TYPE DOMAIN-CONTAINING PROTEIN"/>
    <property type="match status" value="1"/>
</dbReference>
<dbReference type="InterPro" id="IPR000477">
    <property type="entry name" value="RT_dom"/>
</dbReference>
<keyword evidence="3" id="KW-0695">RNA-directed DNA polymerase</keyword>
<dbReference type="InterPro" id="IPR043128">
    <property type="entry name" value="Rev_trsase/Diguanyl_cyclase"/>
</dbReference>
<organism evidence="3">
    <name type="scientific">Tanacetum cinerariifolium</name>
    <name type="common">Dalmatian daisy</name>
    <name type="synonym">Chrysanthemum cinerariifolium</name>
    <dbReference type="NCBI Taxonomy" id="118510"/>
    <lineage>
        <taxon>Eukaryota</taxon>
        <taxon>Viridiplantae</taxon>
        <taxon>Streptophyta</taxon>
        <taxon>Embryophyta</taxon>
        <taxon>Tracheophyta</taxon>
        <taxon>Spermatophyta</taxon>
        <taxon>Magnoliopsida</taxon>
        <taxon>eudicotyledons</taxon>
        <taxon>Gunneridae</taxon>
        <taxon>Pentapetalae</taxon>
        <taxon>asterids</taxon>
        <taxon>campanulids</taxon>
        <taxon>Asterales</taxon>
        <taxon>Asteraceae</taxon>
        <taxon>Asteroideae</taxon>
        <taxon>Anthemideae</taxon>
        <taxon>Anthemidinae</taxon>
        <taxon>Tanacetum</taxon>
    </lineage>
</organism>
<accession>A0A6L2JKY3</accession>
<feature type="region of interest" description="Disordered" evidence="1">
    <location>
        <begin position="238"/>
        <end position="274"/>
    </location>
</feature>
<dbReference type="GO" id="GO:0003964">
    <property type="term" value="F:RNA-directed DNA polymerase activity"/>
    <property type="evidence" value="ECO:0007669"/>
    <property type="project" value="UniProtKB-KW"/>
</dbReference>
<feature type="compositionally biased region" description="Basic and acidic residues" evidence="1">
    <location>
        <begin position="253"/>
        <end position="274"/>
    </location>
</feature>